<name>A0ACB8ALZ4_9AGAM</name>
<gene>
    <name evidence="1" type="ORF">BJ138DRAFT_1110496</name>
</gene>
<proteinExistence type="predicted"/>
<organism evidence="1 2">
    <name type="scientific">Hygrophoropsis aurantiaca</name>
    <dbReference type="NCBI Taxonomy" id="72124"/>
    <lineage>
        <taxon>Eukaryota</taxon>
        <taxon>Fungi</taxon>
        <taxon>Dikarya</taxon>
        <taxon>Basidiomycota</taxon>
        <taxon>Agaricomycotina</taxon>
        <taxon>Agaricomycetes</taxon>
        <taxon>Agaricomycetidae</taxon>
        <taxon>Boletales</taxon>
        <taxon>Coniophorineae</taxon>
        <taxon>Hygrophoropsidaceae</taxon>
        <taxon>Hygrophoropsis</taxon>
    </lineage>
</organism>
<reference evidence="1" key="1">
    <citation type="journal article" date="2021" name="New Phytol.">
        <title>Evolutionary innovations through gain and loss of genes in the ectomycorrhizal Boletales.</title>
        <authorList>
            <person name="Wu G."/>
            <person name="Miyauchi S."/>
            <person name="Morin E."/>
            <person name="Kuo A."/>
            <person name="Drula E."/>
            <person name="Varga T."/>
            <person name="Kohler A."/>
            <person name="Feng B."/>
            <person name="Cao Y."/>
            <person name="Lipzen A."/>
            <person name="Daum C."/>
            <person name="Hundley H."/>
            <person name="Pangilinan J."/>
            <person name="Johnson J."/>
            <person name="Barry K."/>
            <person name="LaButti K."/>
            <person name="Ng V."/>
            <person name="Ahrendt S."/>
            <person name="Min B."/>
            <person name="Choi I.G."/>
            <person name="Park H."/>
            <person name="Plett J.M."/>
            <person name="Magnuson J."/>
            <person name="Spatafora J.W."/>
            <person name="Nagy L.G."/>
            <person name="Henrissat B."/>
            <person name="Grigoriev I.V."/>
            <person name="Yang Z.L."/>
            <person name="Xu J."/>
            <person name="Martin F.M."/>
        </authorList>
    </citation>
    <scope>NUCLEOTIDE SEQUENCE</scope>
    <source>
        <strain evidence="1">ATCC 28755</strain>
    </source>
</reference>
<dbReference type="EMBL" id="MU267612">
    <property type="protein sequence ID" value="KAH7914571.1"/>
    <property type="molecule type" value="Genomic_DNA"/>
</dbReference>
<protein>
    <submittedName>
        <fullName evidence="1">P-loop containing nucleoside triphosphate hydrolase protein</fullName>
    </submittedName>
</protein>
<keyword evidence="2" id="KW-1185">Reference proteome</keyword>
<evidence type="ECO:0000313" key="1">
    <source>
        <dbReference type="EMBL" id="KAH7914571.1"/>
    </source>
</evidence>
<evidence type="ECO:0000313" key="2">
    <source>
        <dbReference type="Proteomes" id="UP000790377"/>
    </source>
</evidence>
<accession>A0ACB8ALZ4</accession>
<sequence>MAGAKGKKADNAKTVHNARVDDIVIPIISQTGAGKSTFINALTGKETMKVDDGLDPCTTTIQHTIIPHPKDSSRRIILVESPGFNQTNGDKSFDSSVLLDLSVWLKRSYKAGMKFTGVIYLHDVSQSRLVGTHPSTIITMMQTSCEFDNLQNMVLVTTKWGVVRKEAGEQFESQLTEKYCNAATRAGAKIDRFNQDTQSAWSILDHVLPAKPEPLILVLGQTGSGKSTFINTAVGENVADVTDDLISCTKQVTKYQVNHFSKPGRRVFLVDVPGFNDSSACGDAETLSLIIGWLKQHSKGAKLMGFIYMHEITQSKVDNSVSLVTPLKFTRPGMLFNITLATTKWGDVAEDAGVKHESDLAEKYWKNLLRQGMRMMRFEDTRQSAWEIIDSVLSQESVDSDQLEQELTSILSRLPPKSRPVQSPWSPIRMRLGWFP</sequence>
<dbReference type="Proteomes" id="UP000790377">
    <property type="component" value="Unassembled WGS sequence"/>
</dbReference>
<comment type="caution">
    <text evidence="1">The sequence shown here is derived from an EMBL/GenBank/DDBJ whole genome shotgun (WGS) entry which is preliminary data.</text>
</comment>
<keyword evidence="1" id="KW-0378">Hydrolase</keyword>